<reference evidence="3" key="2">
    <citation type="journal article" date="2024" name="Plant">
        <title>Genomic evolution and insights into agronomic trait innovations of Sesamum species.</title>
        <authorList>
            <person name="Miao H."/>
            <person name="Wang L."/>
            <person name="Qu L."/>
            <person name="Liu H."/>
            <person name="Sun Y."/>
            <person name="Le M."/>
            <person name="Wang Q."/>
            <person name="Wei S."/>
            <person name="Zheng Y."/>
            <person name="Lin W."/>
            <person name="Duan Y."/>
            <person name="Cao H."/>
            <person name="Xiong S."/>
            <person name="Wang X."/>
            <person name="Wei L."/>
            <person name="Li C."/>
            <person name="Ma Q."/>
            <person name="Ju M."/>
            <person name="Zhao R."/>
            <person name="Li G."/>
            <person name="Mu C."/>
            <person name="Tian Q."/>
            <person name="Mei H."/>
            <person name="Zhang T."/>
            <person name="Gao T."/>
            <person name="Zhang H."/>
        </authorList>
    </citation>
    <scope>NUCLEOTIDE SEQUENCE</scope>
    <source>
        <strain evidence="3">G02</strain>
    </source>
</reference>
<sequence>MAENHHPARTHMEIPPLRSDVAIDQPLEMGSSTHYSDKFPPSCAQPNRVKASPQAQKSFVDAVNSQSTTPSFPKVIQHSYLAGAPSAKFVTKTESQGLPKIQFSVAEIERLSEHFRFAIVGKFSHGFPPYRNMHRLLSTLKLQGPFTVTMITNRHVLINLKNEADFTKLWIQRLWHIDGFLMRTFKFTPSFQPQHESSVAPVWICFPTLPAHLFHKDVLHAIASFVGTPLKLDESTLFQSRLTAARVCVEVHLTNELVEKIVIGIGDEEGPPTAKRQGASCTESKEKVDKNVENVIFEIGESSNTNARNQQVESNVDAIGIQSNNLFQVLNQMENEDDGAGTNQVTLELNLQEPTNTRHVPVAEHPVEPPLIAELLDKDWDAEKKQQTAPHFTDIEAAEEMNKGSEQDTCPSMAPNSLLENSLMTARTNKNFLWGETSRQKCLDDLSPKKHIAPLESEGEEELTPVSNRFQSLEDMEMDNILQLTESTEKNASPDKNYGARGSNGEAQVHRTCENTTPTDLPSPKDGVTH</sequence>
<feature type="domain" description="DUF4283" evidence="2">
    <location>
        <begin position="113"/>
        <end position="194"/>
    </location>
</feature>
<gene>
    <name evidence="3" type="ORF">Sradi_5262700</name>
</gene>
<dbReference type="PANTHER" id="PTHR31286:SF180">
    <property type="entry name" value="OS10G0362600 PROTEIN"/>
    <property type="match status" value="1"/>
</dbReference>
<dbReference type="PANTHER" id="PTHR31286">
    <property type="entry name" value="GLYCINE-RICH CELL WALL STRUCTURAL PROTEIN 1.8-LIKE"/>
    <property type="match status" value="1"/>
</dbReference>
<evidence type="ECO:0000313" key="3">
    <source>
        <dbReference type="EMBL" id="KAL0320012.1"/>
    </source>
</evidence>
<feature type="region of interest" description="Disordered" evidence="1">
    <location>
        <begin position="30"/>
        <end position="54"/>
    </location>
</feature>
<name>A0AAW2LL47_SESRA</name>
<evidence type="ECO:0000256" key="1">
    <source>
        <dbReference type="SAM" id="MobiDB-lite"/>
    </source>
</evidence>
<feature type="region of interest" description="Disordered" evidence="1">
    <location>
        <begin position="481"/>
        <end position="530"/>
    </location>
</feature>
<proteinExistence type="predicted"/>
<dbReference type="InterPro" id="IPR025558">
    <property type="entry name" value="DUF4283"/>
</dbReference>
<dbReference type="InterPro" id="IPR040256">
    <property type="entry name" value="At4g02000-like"/>
</dbReference>
<comment type="caution">
    <text evidence="3">The sequence shown here is derived from an EMBL/GenBank/DDBJ whole genome shotgun (WGS) entry which is preliminary data.</text>
</comment>
<reference evidence="3" key="1">
    <citation type="submission" date="2020-06" db="EMBL/GenBank/DDBJ databases">
        <authorList>
            <person name="Li T."/>
            <person name="Hu X."/>
            <person name="Zhang T."/>
            <person name="Song X."/>
            <person name="Zhang H."/>
            <person name="Dai N."/>
            <person name="Sheng W."/>
            <person name="Hou X."/>
            <person name="Wei L."/>
        </authorList>
    </citation>
    <scope>NUCLEOTIDE SEQUENCE</scope>
    <source>
        <strain evidence="3">G02</strain>
        <tissue evidence="3">Leaf</tissue>
    </source>
</reference>
<dbReference type="Pfam" id="PF14111">
    <property type="entry name" value="DUF4283"/>
    <property type="match status" value="1"/>
</dbReference>
<organism evidence="3">
    <name type="scientific">Sesamum radiatum</name>
    <name type="common">Black benniseed</name>
    <dbReference type="NCBI Taxonomy" id="300843"/>
    <lineage>
        <taxon>Eukaryota</taxon>
        <taxon>Viridiplantae</taxon>
        <taxon>Streptophyta</taxon>
        <taxon>Embryophyta</taxon>
        <taxon>Tracheophyta</taxon>
        <taxon>Spermatophyta</taxon>
        <taxon>Magnoliopsida</taxon>
        <taxon>eudicotyledons</taxon>
        <taxon>Gunneridae</taxon>
        <taxon>Pentapetalae</taxon>
        <taxon>asterids</taxon>
        <taxon>lamiids</taxon>
        <taxon>Lamiales</taxon>
        <taxon>Pedaliaceae</taxon>
        <taxon>Sesamum</taxon>
    </lineage>
</organism>
<evidence type="ECO:0000259" key="2">
    <source>
        <dbReference type="Pfam" id="PF14111"/>
    </source>
</evidence>
<accession>A0AAW2LL47</accession>
<protein>
    <recommendedName>
        <fullName evidence="2">DUF4283 domain-containing protein</fullName>
    </recommendedName>
</protein>
<dbReference type="EMBL" id="JACGWJ010000024">
    <property type="protein sequence ID" value="KAL0320012.1"/>
    <property type="molecule type" value="Genomic_DNA"/>
</dbReference>
<dbReference type="AlphaFoldDB" id="A0AAW2LL47"/>